<accession>A0A3S9HHQ2</accession>
<dbReference type="InterPro" id="IPR050509">
    <property type="entry name" value="CoA-transferase_III"/>
</dbReference>
<evidence type="ECO:0000313" key="1">
    <source>
        <dbReference type="EMBL" id="AZP11651.1"/>
    </source>
</evidence>
<dbReference type="RefSeq" id="WP_126127036.1">
    <property type="nucleotide sequence ID" value="NZ_CP034464.1"/>
</dbReference>
<dbReference type="OrthoDB" id="9058532at2"/>
<dbReference type="Proteomes" id="UP000275663">
    <property type="component" value="Chromosome"/>
</dbReference>
<name>A0A3S9HHQ2_9BURK</name>
<dbReference type="InterPro" id="IPR023606">
    <property type="entry name" value="CoA-Trfase_III_dom_1_sf"/>
</dbReference>
<dbReference type="InterPro" id="IPR003673">
    <property type="entry name" value="CoA-Trfase_fam_III"/>
</dbReference>
<proteinExistence type="predicted"/>
<sequence>MSATSTLHALWKFAGGHPDFLRHLQFTGASAQLPSVFQVGDIASASIAAQALMAAQIWHQRGGAVQQVCIDQRHALAMFRSERYLRLDGQAQADPWSPIAGYYQCGDGRWIQLHTNFPHHRDGVLKLLQCADDRAAVAQAISGWQAAELESQLAQAGMCASMIRTPQEWQAHAQARAIAALPLFEIERIGDAPPRPFSDICTTQNARPLSGLKVLDLSRVIAAPVAARCLAQHGADVLAISAAHLPNIMPLLIDTGRGKRSAQLDLREDSGRAQLHHLLRDTDVFLQAYRPGALSAQGFSAQEMAQQYPGIIHVSLSAYGHVGPWAERRGFDSLVQSASGIAFEEGQVAGLAGPGKLPCQALDHATGYLAAFATMLALQKRAQEGGSWQVRVSLAQTGHWLQSMARRGLHENAAELSPAEIAASLQVSNSAYGQISAVSPVEQMSATPAYFDKPPVPLGTHSAQW</sequence>
<evidence type="ECO:0000313" key="2">
    <source>
        <dbReference type="Proteomes" id="UP000275663"/>
    </source>
</evidence>
<dbReference type="PANTHER" id="PTHR48228">
    <property type="entry name" value="SUCCINYL-COA--D-CITRAMALATE COA-TRANSFERASE"/>
    <property type="match status" value="1"/>
</dbReference>
<reference evidence="1 2" key="1">
    <citation type="journal article" date="2011" name="Int. J. Syst. Evol. Microbiol.">
        <title>Description of Undibacterium oligocarboniphilum sp. nov., isolated from purified water, and Undibacterium pigrum strain CCUG 49012 as the type strain of Undibacterium parvum sp. nov., and emended descriptions of the genus Undibacterium and the species Undibacterium pigrum.</title>
        <authorList>
            <person name="Eder W."/>
            <person name="Wanner G."/>
            <person name="Ludwig W."/>
            <person name="Busse H.J."/>
            <person name="Ziemke-Kageler F."/>
            <person name="Lang E."/>
        </authorList>
    </citation>
    <scope>NUCLEOTIDE SEQUENCE [LARGE SCALE GENOMIC DNA]</scope>
    <source>
        <strain evidence="1 2">DSM 23061</strain>
    </source>
</reference>
<dbReference type="GO" id="GO:0016740">
    <property type="term" value="F:transferase activity"/>
    <property type="evidence" value="ECO:0007669"/>
    <property type="project" value="UniProtKB-KW"/>
</dbReference>
<dbReference type="AlphaFoldDB" id="A0A3S9HHQ2"/>
<gene>
    <name evidence="1" type="ORF">EJN92_06375</name>
</gene>
<dbReference type="SUPFAM" id="SSF89796">
    <property type="entry name" value="CoA-transferase family III (CaiB/BaiF)"/>
    <property type="match status" value="2"/>
</dbReference>
<protein>
    <submittedName>
        <fullName evidence="1">CoA transferase</fullName>
    </submittedName>
</protein>
<dbReference type="Gene3D" id="3.40.50.10540">
    <property type="entry name" value="Crotonobetainyl-coa:carnitine coa-transferase, domain 1"/>
    <property type="match status" value="2"/>
</dbReference>
<dbReference type="Pfam" id="PF02515">
    <property type="entry name" value="CoA_transf_3"/>
    <property type="match status" value="2"/>
</dbReference>
<keyword evidence="1" id="KW-0808">Transferase</keyword>
<keyword evidence="2" id="KW-1185">Reference proteome</keyword>
<dbReference type="EMBL" id="CP034464">
    <property type="protein sequence ID" value="AZP11651.1"/>
    <property type="molecule type" value="Genomic_DNA"/>
</dbReference>
<dbReference type="PANTHER" id="PTHR48228:SF4">
    <property type="entry name" value="BLR3030 PROTEIN"/>
    <property type="match status" value="1"/>
</dbReference>
<organism evidence="1 2">
    <name type="scientific">Undibacterium parvum</name>
    <dbReference type="NCBI Taxonomy" id="401471"/>
    <lineage>
        <taxon>Bacteria</taxon>
        <taxon>Pseudomonadati</taxon>
        <taxon>Pseudomonadota</taxon>
        <taxon>Betaproteobacteria</taxon>
        <taxon>Burkholderiales</taxon>
        <taxon>Oxalobacteraceae</taxon>
        <taxon>Undibacterium</taxon>
    </lineage>
</organism>
<dbReference type="KEGG" id="upv:EJN92_06375"/>